<accession>A0ABQ9G9I4</accession>
<evidence type="ECO:0000313" key="2">
    <source>
        <dbReference type="EMBL" id="KAJ8869061.1"/>
    </source>
</evidence>
<gene>
    <name evidence="2" type="ORF">PR048_030622</name>
</gene>
<evidence type="ECO:0000256" key="1">
    <source>
        <dbReference type="SAM" id="MobiDB-lite"/>
    </source>
</evidence>
<comment type="caution">
    <text evidence="2">The sequence shown here is derived from an EMBL/GenBank/DDBJ whole genome shotgun (WGS) entry which is preliminary data.</text>
</comment>
<name>A0ABQ9G9I4_9NEOP</name>
<dbReference type="Proteomes" id="UP001159363">
    <property type="component" value="Chromosome 13"/>
</dbReference>
<protein>
    <recommendedName>
        <fullName evidence="4">HNH endonuclease</fullName>
    </recommendedName>
</protein>
<evidence type="ECO:0000313" key="3">
    <source>
        <dbReference type="Proteomes" id="UP001159363"/>
    </source>
</evidence>
<proteinExistence type="predicted"/>
<feature type="region of interest" description="Disordered" evidence="1">
    <location>
        <begin position="463"/>
        <end position="484"/>
    </location>
</feature>
<feature type="region of interest" description="Disordered" evidence="1">
    <location>
        <begin position="22"/>
        <end position="42"/>
    </location>
</feature>
<sequence length="484" mass="55018">MTERQRRPRRRHERWQEVMLTTGPTPYHLPKSKRWKRGREKERSVWRRRRRPNLPWRSRLVRLRSGVPEALGSNPRECRALIFYSAASEDIPSLYDGRGQAQWFGTNGNRARSYIKMYVLRADEGEARWAWSSAGIQVRRKREIPEKTRLSRFPQCENPGVPPPGIENPVHLVFVHNYDRQISDRHLLTAGRTDASVDFELLPAEGISGNTARLARRSDEALGVRVNVARIASSLLRFLTLNAQVHRTRNTLTSQRIYQRSRPARNECSLYVTTRAPVLLVRAFPLANFLLVRITPLVLTILTRPIIGYLTVGELTVSQLHHSVLCLGRCLRSDLIGLHRAQQNIPPNEKDTLHVGDGFQKCSFYSEPPIVCAAHISLWRKAKKFQFSCGDRVDCLESLGFLAVFPSHATCSMNYDRKGTRLQPRQPPQAADKFPRLRGWGGGVAMATRPGVFAPPYWPGAPANPGSEPARARPINHLRGTPLL</sequence>
<dbReference type="EMBL" id="JARBHB010000014">
    <property type="protein sequence ID" value="KAJ8869061.1"/>
    <property type="molecule type" value="Genomic_DNA"/>
</dbReference>
<reference evidence="2 3" key="1">
    <citation type="submission" date="2023-02" db="EMBL/GenBank/DDBJ databases">
        <title>LHISI_Scaffold_Assembly.</title>
        <authorList>
            <person name="Stuart O.P."/>
            <person name="Cleave R."/>
            <person name="Magrath M.J.L."/>
            <person name="Mikheyev A.S."/>
        </authorList>
    </citation>
    <scope>NUCLEOTIDE SEQUENCE [LARGE SCALE GENOMIC DNA]</scope>
    <source>
        <strain evidence="2">Daus_M_001</strain>
        <tissue evidence="2">Leg muscle</tissue>
    </source>
</reference>
<evidence type="ECO:0008006" key="4">
    <source>
        <dbReference type="Google" id="ProtNLM"/>
    </source>
</evidence>
<organism evidence="2 3">
    <name type="scientific">Dryococelus australis</name>
    <dbReference type="NCBI Taxonomy" id="614101"/>
    <lineage>
        <taxon>Eukaryota</taxon>
        <taxon>Metazoa</taxon>
        <taxon>Ecdysozoa</taxon>
        <taxon>Arthropoda</taxon>
        <taxon>Hexapoda</taxon>
        <taxon>Insecta</taxon>
        <taxon>Pterygota</taxon>
        <taxon>Neoptera</taxon>
        <taxon>Polyneoptera</taxon>
        <taxon>Phasmatodea</taxon>
        <taxon>Verophasmatodea</taxon>
        <taxon>Anareolatae</taxon>
        <taxon>Phasmatidae</taxon>
        <taxon>Eurycanthinae</taxon>
        <taxon>Dryococelus</taxon>
    </lineage>
</organism>
<keyword evidence="3" id="KW-1185">Reference proteome</keyword>